<evidence type="ECO:0000256" key="1">
    <source>
        <dbReference type="ARBA" id="ARBA00004167"/>
    </source>
</evidence>
<dbReference type="PANTHER" id="PTHR30093">
    <property type="entry name" value="GENERAL SECRETION PATHWAY PROTEIN G"/>
    <property type="match status" value="1"/>
</dbReference>
<dbReference type="GO" id="GO:0015627">
    <property type="term" value="C:type II protein secretion system complex"/>
    <property type="evidence" value="ECO:0007669"/>
    <property type="project" value="InterPro"/>
</dbReference>
<comment type="subcellular location">
    <subcellularLocation>
        <location evidence="1">Membrane</location>
        <topology evidence="1">Single-pass membrane protein</topology>
    </subcellularLocation>
</comment>
<evidence type="ECO:0000256" key="5">
    <source>
        <dbReference type="ARBA" id="ARBA00023136"/>
    </source>
</evidence>
<dbReference type="Proteomes" id="UP000176568">
    <property type="component" value="Unassembled WGS sequence"/>
</dbReference>
<name>A0A1F4Y4Z8_9BACT</name>
<evidence type="ECO:0008006" key="9">
    <source>
        <dbReference type="Google" id="ProtNLM"/>
    </source>
</evidence>
<dbReference type="NCBIfam" id="TIGR02532">
    <property type="entry name" value="IV_pilin_GFxxxE"/>
    <property type="match status" value="1"/>
</dbReference>
<dbReference type="GO" id="GO:0015628">
    <property type="term" value="P:protein secretion by the type II secretion system"/>
    <property type="evidence" value="ECO:0007669"/>
    <property type="project" value="InterPro"/>
</dbReference>
<keyword evidence="2" id="KW-0488">Methylation</keyword>
<evidence type="ECO:0000313" key="7">
    <source>
        <dbReference type="EMBL" id="OGC88948.1"/>
    </source>
</evidence>
<dbReference type="InterPro" id="IPR000983">
    <property type="entry name" value="Bac_GSPG_pilin"/>
</dbReference>
<dbReference type="PANTHER" id="PTHR30093:SF44">
    <property type="entry name" value="TYPE II SECRETION SYSTEM CORE PROTEIN G"/>
    <property type="match status" value="1"/>
</dbReference>
<feature type="transmembrane region" description="Helical" evidence="6">
    <location>
        <begin position="27"/>
        <end position="48"/>
    </location>
</feature>
<protein>
    <recommendedName>
        <fullName evidence="9">Type II secretion system protein GspG C-terminal domain-containing protein</fullName>
    </recommendedName>
</protein>
<keyword evidence="4 6" id="KW-1133">Transmembrane helix</keyword>
<evidence type="ECO:0000256" key="2">
    <source>
        <dbReference type="ARBA" id="ARBA00022481"/>
    </source>
</evidence>
<dbReference type="InterPro" id="IPR045584">
    <property type="entry name" value="Pilin-like"/>
</dbReference>
<dbReference type="GO" id="GO:0016020">
    <property type="term" value="C:membrane"/>
    <property type="evidence" value="ECO:0007669"/>
    <property type="project" value="UniProtKB-SubCell"/>
</dbReference>
<evidence type="ECO:0000256" key="3">
    <source>
        <dbReference type="ARBA" id="ARBA00022692"/>
    </source>
</evidence>
<dbReference type="PRINTS" id="PR00813">
    <property type="entry name" value="BCTERIALGSPG"/>
</dbReference>
<dbReference type="SUPFAM" id="SSF54523">
    <property type="entry name" value="Pili subunits"/>
    <property type="match status" value="1"/>
</dbReference>
<dbReference type="PROSITE" id="PS00409">
    <property type="entry name" value="PROKAR_NTER_METHYL"/>
    <property type="match status" value="1"/>
</dbReference>
<dbReference type="EMBL" id="MEXB01000001">
    <property type="protein sequence ID" value="OGC88948.1"/>
    <property type="molecule type" value="Genomic_DNA"/>
</dbReference>
<dbReference type="InterPro" id="IPR012902">
    <property type="entry name" value="N_methyl_site"/>
</dbReference>
<keyword evidence="5 6" id="KW-0472">Membrane</keyword>
<sequence>MVGFLYMVWFRRVKQVRQATDTRGFTLIELLVVIAIIGMLASIVLTSLSGARERARNTSYLVAIREYQKALDFYYDDHGYFPVTGIVQNACIGTGHQSARCFGSATYAESTASSVAFRNAIDPYIDSDTRAGPQAGAYAGAMYFPQNSGQNYILRMMLEGVHYNCALGTEYINGNYTNNNRTRCDYTHPL</sequence>
<evidence type="ECO:0000256" key="4">
    <source>
        <dbReference type="ARBA" id="ARBA00022989"/>
    </source>
</evidence>
<organism evidence="7 8">
    <name type="scientific">Candidatus Adlerbacteria bacterium RIFOXYC1_FULL_48_26</name>
    <dbReference type="NCBI Taxonomy" id="1797247"/>
    <lineage>
        <taxon>Bacteria</taxon>
        <taxon>Candidatus Adleribacteriota</taxon>
    </lineage>
</organism>
<evidence type="ECO:0000256" key="6">
    <source>
        <dbReference type="SAM" id="Phobius"/>
    </source>
</evidence>
<reference evidence="7 8" key="1">
    <citation type="journal article" date="2016" name="Nat. Commun.">
        <title>Thousands of microbial genomes shed light on interconnected biogeochemical processes in an aquifer system.</title>
        <authorList>
            <person name="Anantharaman K."/>
            <person name="Brown C.T."/>
            <person name="Hug L.A."/>
            <person name="Sharon I."/>
            <person name="Castelle C.J."/>
            <person name="Probst A.J."/>
            <person name="Thomas B.C."/>
            <person name="Singh A."/>
            <person name="Wilkins M.J."/>
            <person name="Karaoz U."/>
            <person name="Brodie E.L."/>
            <person name="Williams K.H."/>
            <person name="Hubbard S.S."/>
            <person name="Banfield J.F."/>
        </authorList>
    </citation>
    <scope>NUCLEOTIDE SEQUENCE [LARGE SCALE GENOMIC DNA]</scope>
</reference>
<comment type="caution">
    <text evidence="7">The sequence shown here is derived from an EMBL/GenBank/DDBJ whole genome shotgun (WGS) entry which is preliminary data.</text>
</comment>
<dbReference type="Pfam" id="PF07963">
    <property type="entry name" value="N_methyl"/>
    <property type="match status" value="1"/>
</dbReference>
<dbReference type="Gene3D" id="3.30.700.10">
    <property type="entry name" value="Glycoprotein, Type 4 Pilin"/>
    <property type="match status" value="1"/>
</dbReference>
<dbReference type="AlphaFoldDB" id="A0A1F4Y4Z8"/>
<keyword evidence="3 6" id="KW-0812">Transmembrane</keyword>
<accession>A0A1F4Y4Z8</accession>
<evidence type="ECO:0000313" key="8">
    <source>
        <dbReference type="Proteomes" id="UP000176568"/>
    </source>
</evidence>
<dbReference type="STRING" id="1797247.A2419_01125"/>
<proteinExistence type="predicted"/>
<gene>
    <name evidence="7" type="ORF">A2419_01125</name>
</gene>